<sequence>MIGRSTATALALLLVLSACGSKDEQETKIGDATYKVSEADGKSTLTVETKDGKAQIVSGEGAAALPAGLALYPGATVVSSTRITGDGAEKGGTLLSFETADATGQVVAFYKDAAQKAGYKIEGEMKMGEMEMLTAKQADEAGFTLTANREEGKTTVSLIGGAGSN</sequence>
<evidence type="ECO:0008006" key="4">
    <source>
        <dbReference type="Google" id="ProtNLM"/>
    </source>
</evidence>
<evidence type="ECO:0000256" key="1">
    <source>
        <dbReference type="SAM" id="SignalP"/>
    </source>
</evidence>
<feature type="signal peptide" evidence="1">
    <location>
        <begin position="1"/>
        <end position="20"/>
    </location>
</feature>
<dbReference type="AlphaFoldDB" id="A0A239BNE1"/>
<reference evidence="3" key="1">
    <citation type="submission" date="2017-06" db="EMBL/GenBank/DDBJ databases">
        <authorList>
            <person name="Varghese N."/>
            <person name="Submissions S."/>
        </authorList>
    </citation>
    <scope>NUCLEOTIDE SEQUENCE [LARGE SCALE GENOMIC DNA]</scope>
    <source>
        <strain evidence="3">LNB2</strain>
    </source>
</reference>
<dbReference type="RefSeq" id="WP_089217787.1">
    <property type="nucleotide sequence ID" value="NZ_FZOS01000001.1"/>
</dbReference>
<dbReference type="PROSITE" id="PS51257">
    <property type="entry name" value="PROKAR_LIPOPROTEIN"/>
    <property type="match status" value="1"/>
</dbReference>
<name>A0A239BNE1_9SPHN</name>
<dbReference type="EMBL" id="FZOS01000001">
    <property type="protein sequence ID" value="SNS08911.1"/>
    <property type="molecule type" value="Genomic_DNA"/>
</dbReference>
<feature type="chain" id="PRO_5012714919" description="Lipoprotein" evidence="1">
    <location>
        <begin position="21"/>
        <end position="165"/>
    </location>
</feature>
<dbReference type="OrthoDB" id="7594608at2"/>
<evidence type="ECO:0000313" key="3">
    <source>
        <dbReference type="Proteomes" id="UP000198281"/>
    </source>
</evidence>
<organism evidence="2 3">
    <name type="scientific">Edaphosphingomonas laterariae</name>
    <dbReference type="NCBI Taxonomy" id="861865"/>
    <lineage>
        <taxon>Bacteria</taxon>
        <taxon>Pseudomonadati</taxon>
        <taxon>Pseudomonadota</taxon>
        <taxon>Alphaproteobacteria</taxon>
        <taxon>Sphingomonadales</taxon>
        <taxon>Rhizorhabdaceae</taxon>
        <taxon>Edaphosphingomonas</taxon>
    </lineage>
</organism>
<proteinExistence type="predicted"/>
<keyword evidence="3" id="KW-1185">Reference proteome</keyword>
<gene>
    <name evidence="2" type="ORF">SAMN06295912_101271</name>
</gene>
<protein>
    <recommendedName>
        <fullName evidence="4">Lipoprotein</fullName>
    </recommendedName>
</protein>
<dbReference type="Proteomes" id="UP000198281">
    <property type="component" value="Unassembled WGS sequence"/>
</dbReference>
<evidence type="ECO:0000313" key="2">
    <source>
        <dbReference type="EMBL" id="SNS08911.1"/>
    </source>
</evidence>
<keyword evidence="1" id="KW-0732">Signal</keyword>
<accession>A0A239BNE1</accession>